<reference evidence="1" key="1">
    <citation type="submission" date="2020-01" db="EMBL/GenBank/DDBJ databases">
        <title>Genome sequence of Kobresia littledalei, the first chromosome-level genome in the family Cyperaceae.</title>
        <authorList>
            <person name="Qu G."/>
        </authorList>
    </citation>
    <scope>NUCLEOTIDE SEQUENCE</scope>
    <source>
        <strain evidence="1">C.B.Clarke</strain>
        <tissue evidence="1">Leaf</tissue>
    </source>
</reference>
<name>A0A833VR20_9POAL</name>
<keyword evidence="2" id="KW-1185">Reference proteome</keyword>
<gene>
    <name evidence="1" type="ORF">FCM35_KLT02980</name>
</gene>
<evidence type="ECO:0000313" key="2">
    <source>
        <dbReference type="Proteomes" id="UP000623129"/>
    </source>
</evidence>
<protein>
    <submittedName>
        <fullName evidence="1">Uncharacterized protein</fullName>
    </submittedName>
</protein>
<dbReference type="AlphaFoldDB" id="A0A833VR20"/>
<dbReference type="EMBL" id="SWLB01000012">
    <property type="protein sequence ID" value="KAF3331574.1"/>
    <property type="molecule type" value="Genomic_DNA"/>
</dbReference>
<dbReference type="Proteomes" id="UP000623129">
    <property type="component" value="Unassembled WGS sequence"/>
</dbReference>
<accession>A0A833VR20</accession>
<organism evidence="1 2">
    <name type="scientific">Carex littledalei</name>
    <dbReference type="NCBI Taxonomy" id="544730"/>
    <lineage>
        <taxon>Eukaryota</taxon>
        <taxon>Viridiplantae</taxon>
        <taxon>Streptophyta</taxon>
        <taxon>Embryophyta</taxon>
        <taxon>Tracheophyta</taxon>
        <taxon>Spermatophyta</taxon>
        <taxon>Magnoliopsida</taxon>
        <taxon>Liliopsida</taxon>
        <taxon>Poales</taxon>
        <taxon>Cyperaceae</taxon>
        <taxon>Cyperoideae</taxon>
        <taxon>Cariceae</taxon>
        <taxon>Carex</taxon>
        <taxon>Carex subgen. Euthyceras</taxon>
    </lineage>
</organism>
<proteinExistence type="predicted"/>
<comment type="caution">
    <text evidence="1">The sequence shown here is derived from an EMBL/GenBank/DDBJ whole genome shotgun (WGS) entry which is preliminary data.</text>
</comment>
<sequence length="75" mass="8020">MSSFDICSSMEGSSLAASNTTSDFHIPFHRAPSLRQSKSGTSKLCASLARSNVIAMVLLGTPLTNHVRIVRAIQD</sequence>
<evidence type="ECO:0000313" key="1">
    <source>
        <dbReference type="EMBL" id="KAF3331574.1"/>
    </source>
</evidence>